<dbReference type="OMA" id="NWYKYTD"/>
<feature type="compositionally biased region" description="Pro residues" evidence="1">
    <location>
        <begin position="66"/>
        <end position="79"/>
    </location>
</feature>
<feature type="compositionally biased region" description="Gly residues" evidence="1">
    <location>
        <begin position="249"/>
        <end position="258"/>
    </location>
</feature>
<feature type="region of interest" description="Disordered" evidence="1">
    <location>
        <begin position="237"/>
        <end position="264"/>
    </location>
</feature>
<evidence type="ECO:0000259" key="2">
    <source>
        <dbReference type="Pfam" id="PF08719"/>
    </source>
</evidence>
<proteinExistence type="predicted"/>
<comment type="caution">
    <text evidence="3">The sequence shown here is derived from an EMBL/GenBank/DDBJ whole genome shotgun (WGS) entry which is preliminary data.</text>
</comment>
<dbReference type="Proteomes" id="UP000249757">
    <property type="component" value="Unassembled WGS sequence"/>
</dbReference>
<feature type="region of interest" description="Disordered" evidence="1">
    <location>
        <begin position="62"/>
        <end position="99"/>
    </location>
</feature>
<name>A0A922NFY7_9PLEO</name>
<dbReference type="AlphaFoldDB" id="A0A922NFY7"/>
<feature type="domain" description="NADAR" evidence="2">
    <location>
        <begin position="104"/>
        <end position="224"/>
    </location>
</feature>
<gene>
    <name evidence="3" type="ORF">Ptr86124_007293</name>
</gene>
<dbReference type="Pfam" id="PF08719">
    <property type="entry name" value="NADAR"/>
    <property type="match status" value="1"/>
</dbReference>
<evidence type="ECO:0000256" key="1">
    <source>
        <dbReference type="SAM" id="MobiDB-lite"/>
    </source>
</evidence>
<organism evidence="3 4">
    <name type="scientific">Pyrenophora tritici-repentis</name>
    <dbReference type="NCBI Taxonomy" id="45151"/>
    <lineage>
        <taxon>Eukaryota</taxon>
        <taxon>Fungi</taxon>
        <taxon>Dikarya</taxon>
        <taxon>Ascomycota</taxon>
        <taxon>Pezizomycotina</taxon>
        <taxon>Dothideomycetes</taxon>
        <taxon>Pleosporomycetidae</taxon>
        <taxon>Pleosporales</taxon>
        <taxon>Pleosporineae</taxon>
        <taxon>Pleosporaceae</taxon>
        <taxon>Pyrenophora</taxon>
    </lineage>
</organism>
<keyword evidence="4" id="KW-1185">Reference proteome</keyword>
<dbReference type="CDD" id="cd15457">
    <property type="entry name" value="NADAR"/>
    <property type="match status" value="1"/>
</dbReference>
<reference evidence="4" key="1">
    <citation type="journal article" date="2022" name="Microb. Genom.">
        <title>A global pangenome for the wheat fungal pathogen Pyrenophora tritici-repentis and prediction of effector protein structural homology.</title>
        <authorList>
            <person name="Moolhuijzen P.M."/>
            <person name="See P.T."/>
            <person name="Shi G."/>
            <person name="Powell H.R."/>
            <person name="Cockram J."/>
            <person name="Jorgensen L.N."/>
            <person name="Benslimane H."/>
            <person name="Strelkov S.E."/>
            <person name="Turner J."/>
            <person name="Liu Z."/>
            <person name="Moffat C.S."/>
        </authorList>
    </citation>
    <scope>NUCLEOTIDE SEQUENCE [LARGE SCALE GENOMIC DNA]</scope>
</reference>
<dbReference type="NCBIfam" id="TIGR02464">
    <property type="entry name" value="ribofla_fusion"/>
    <property type="match status" value="1"/>
</dbReference>
<feature type="region of interest" description="Disordered" evidence="1">
    <location>
        <begin position="1"/>
        <end position="22"/>
    </location>
</feature>
<feature type="compositionally biased region" description="Basic and acidic residues" evidence="1">
    <location>
        <begin position="237"/>
        <end position="247"/>
    </location>
</feature>
<evidence type="ECO:0000313" key="4">
    <source>
        <dbReference type="Proteomes" id="UP000249757"/>
    </source>
</evidence>
<accession>A0A922NFY7</accession>
<sequence length="264" mass="29041">MGKRKPHRAGRPQKNLPTTEADQANGIIYFYMPDEPPYGVSCQWHASPFSIPTSSLQWLIDTAPAPVSPPSPPPEPTPTPASNKGKQAIPQVPQPPLTAGQILSTHTTSIPFTTAEQSYMYLKSLFFSESFTCTRILSTDDPKVCKKLGSSVPNFSQWHWDRVKERVARVVNWYKYTDPRNEAMKSVLLMTGERELAEASPRDRIWGIGFRKEKAEEKRAEWGRIFFGGGCCGGGEGEGKGVAREGDEGGGSGVGVGWGAKKER</sequence>
<feature type="compositionally biased region" description="Basic residues" evidence="1">
    <location>
        <begin position="1"/>
        <end position="11"/>
    </location>
</feature>
<protein>
    <submittedName>
        <fullName evidence="3">DUF1768 domain containing protein</fullName>
    </submittedName>
</protein>
<dbReference type="InterPro" id="IPR012816">
    <property type="entry name" value="NADAR"/>
</dbReference>
<evidence type="ECO:0000313" key="3">
    <source>
        <dbReference type="EMBL" id="KAI1513391.1"/>
    </source>
</evidence>
<dbReference type="Gene3D" id="1.10.357.40">
    <property type="entry name" value="YbiA-like"/>
    <property type="match status" value="1"/>
</dbReference>
<dbReference type="SUPFAM" id="SSF143990">
    <property type="entry name" value="YbiA-like"/>
    <property type="match status" value="1"/>
</dbReference>
<dbReference type="InterPro" id="IPR037238">
    <property type="entry name" value="YbiA-like_sf"/>
</dbReference>
<dbReference type="EMBL" id="NRDI02000009">
    <property type="protein sequence ID" value="KAI1513391.1"/>
    <property type="molecule type" value="Genomic_DNA"/>
</dbReference>